<proteinExistence type="predicted"/>
<dbReference type="InParanoid" id="Q7RCI3"/>
<evidence type="ECO:0000313" key="2">
    <source>
        <dbReference type="Proteomes" id="UP000008553"/>
    </source>
</evidence>
<comment type="caution">
    <text evidence="1">The sequence shown here is derived from an EMBL/GenBank/DDBJ whole genome shotgun (WGS) entry which is preliminary data.</text>
</comment>
<dbReference type="EMBL" id="AABL01001891">
    <property type="protein sequence ID" value="EAA17881.1"/>
    <property type="molecule type" value="Genomic_DNA"/>
</dbReference>
<organism evidence="1 2">
    <name type="scientific">Plasmodium yoelii yoelii</name>
    <dbReference type="NCBI Taxonomy" id="73239"/>
    <lineage>
        <taxon>Eukaryota</taxon>
        <taxon>Sar</taxon>
        <taxon>Alveolata</taxon>
        <taxon>Apicomplexa</taxon>
        <taxon>Aconoidasida</taxon>
        <taxon>Haemosporida</taxon>
        <taxon>Plasmodiidae</taxon>
        <taxon>Plasmodium</taxon>
        <taxon>Plasmodium (Vinckeia)</taxon>
    </lineage>
</organism>
<reference evidence="1 2" key="1">
    <citation type="journal article" date="2002" name="Nature">
        <title>Genome sequence and comparative analysis of the model rodent malaria parasite Plasmodium yoelii yoelii.</title>
        <authorList>
            <person name="Carlton J.M."/>
            <person name="Angiuoli S.V."/>
            <person name="Suh B.B."/>
            <person name="Kooij T.W."/>
            <person name="Pertea M."/>
            <person name="Silva J.C."/>
            <person name="Ermolaeva M.D."/>
            <person name="Allen J.E."/>
            <person name="Selengut J.D."/>
            <person name="Koo H.L."/>
            <person name="Peterson J.D."/>
            <person name="Pop M."/>
            <person name="Kosack D.S."/>
            <person name="Shumway M.F."/>
            <person name="Bidwell S.L."/>
            <person name="Shallom S.J."/>
            <person name="van Aken S.E."/>
            <person name="Riedmuller S.B."/>
            <person name="Feldblyum T.V."/>
            <person name="Cho J.K."/>
            <person name="Quackenbush J."/>
            <person name="Sedegah M."/>
            <person name="Shoaibi A."/>
            <person name="Cummings L.M."/>
            <person name="Florens L."/>
            <person name="Yates J.R."/>
            <person name="Raine J.D."/>
            <person name="Sinden R.E."/>
            <person name="Harris M.A."/>
            <person name="Cunningham D.A."/>
            <person name="Preiser P.R."/>
            <person name="Bergman L.W."/>
            <person name="Vaidya A.B."/>
            <person name="van Lin L.H."/>
            <person name="Janse C.J."/>
            <person name="Waters A.P."/>
            <person name="Smith H.O."/>
            <person name="White O.R."/>
            <person name="Salzberg S.L."/>
            <person name="Venter J.C."/>
            <person name="Fraser C.M."/>
            <person name="Hoffman S.L."/>
            <person name="Gardner M.J."/>
            <person name="Carucci D.J."/>
        </authorList>
    </citation>
    <scope>NUCLEOTIDE SEQUENCE [LARGE SCALE GENOMIC DNA]</scope>
    <source>
        <strain evidence="1 2">17XNL</strain>
    </source>
</reference>
<protein>
    <submittedName>
        <fullName evidence="1">Uncharacterized protein</fullName>
    </submittedName>
</protein>
<gene>
    <name evidence="1" type="ORF">PY05799</name>
</gene>
<evidence type="ECO:0000313" key="1">
    <source>
        <dbReference type="EMBL" id="EAA17881.1"/>
    </source>
</evidence>
<keyword evidence="2" id="KW-1185">Reference proteome</keyword>
<accession>Q7RCI3</accession>
<sequence length="9" mass="1100">MLIELIQQI</sequence>
<name>Q7RCI3_PLAYO</name>
<dbReference type="Proteomes" id="UP000008553">
    <property type="component" value="Unassembled WGS sequence"/>
</dbReference>